<dbReference type="PANTHER" id="PTHR43794:SF11">
    <property type="entry name" value="AMIDOHYDROLASE-RELATED DOMAIN-CONTAINING PROTEIN"/>
    <property type="match status" value="1"/>
</dbReference>
<dbReference type="InterPro" id="IPR006680">
    <property type="entry name" value="Amidohydro-rel"/>
</dbReference>
<evidence type="ECO:0000313" key="5">
    <source>
        <dbReference type="Proteomes" id="UP000594430"/>
    </source>
</evidence>
<comment type="similarity">
    <text evidence="1">Belongs to the metallo-dependent hydrolases superfamily. ATZ/TRZ family.</text>
</comment>
<evidence type="ECO:0000313" key="4">
    <source>
        <dbReference type="EMBL" id="QPH49685.1"/>
    </source>
</evidence>
<dbReference type="Pfam" id="PF01979">
    <property type="entry name" value="Amidohydro_1"/>
    <property type="match status" value="1"/>
</dbReference>
<dbReference type="GO" id="GO:0016810">
    <property type="term" value="F:hydrolase activity, acting on carbon-nitrogen (but not peptide) bonds"/>
    <property type="evidence" value="ECO:0007669"/>
    <property type="project" value="InterPro"/>
</dbReference>
<dbReference type="InterPro" id="IPR011059">
    <property type="entry name" value="Metal-dep_hydrolase_composite"/>
</dbReference>
<dbReference type="InterPro" id="IPR050287">
    <property type="entry name" value="MTA/SAH_deaminase"/>
</dbReference>
<gene>
    <name evidence="4" type="ORF">IZU98_02845</name>
</gene>
<dbReference type="EMBL" id="CP064946">
    <property type="protein sequence ID" value="QPH49685.1"/>
    <property type="molecule type" value="Genomic_DNA"/>
</dbReference>
<dbReference type="Gene3D" id="2.30.40.10">
    <property type="entry name" value="Urease, subunit C, domain 1"/>
    <property type="match status" value="1"/>
</dbReference>
<protein>
    <submittedName>
        <fullName evidence="4">Amidohydrolase family protein</fullName>
    </submittedName>
</protein>
<evidence type="ECO:0000256" key="2">
    <source>
        <dbReference type="ARBA" id="ARBA00022801"/>
    </source>
</evidence>
<proteinExistence type="inferred from homology"/>
<accession>A0A7S9L900</accession>
<evidence type="ECO:0000256" key="1">
    <source>
        <dbReference type="ARBA" id="ARBA00006745"/>
    </source>
</evidence>
<dbReference type="RefSeq" id="WP_196110357.1">
    <property type="nucleotide sequence ID" value="NZ_CP064943.1"/>
</dbReference>
<organism evidence="4 5">
    <name type="scientific">Pseudomonas fulva</name>
    <dbReference type="NCBI Taxonomy" id="47880"/>
    <lineage>
        <taxon>Bacteria</taxon>
        <taxon>Pseudomonadati</taxon>
        <taxon>Pseudomonadota</taxon>
        <taxon>Gammaproteobacteria</taxon>
        <taxon>Pseudomonadales</taxon>
        <taxon>Pseudomonadaceae</taxon>
        <taxon>Pseudomonas</taxon>
    </lineage>
</organism>
<name>A0A7S9L900_9PSED</name>
<dbReference type="Proteomes" id="UP000594430">
    <property type="component" value="Chromosome"/>
</dbReference>
<dbReference type="SUPFAM" id="SSF51338">
    <property type="entry name" value="Composite domain of metallo-dependent hydrolases"/>
    <property type="match status" value="1"/>
</dbReference>
<keyword evidence="2 4" id="KW-0378">Hydrolase</keyword>
<dbReference type="PANTHER" id="PTHR43794">
    <property type="entry name" value="AMINOHYDROLASE SSNA-RELATED"/>
    <property type="match status" value="1"/>
</dbReference>
<reference evidence="4 5" key="1">
    <citation type="submission" date="2020-11" db="EMBL/GenBank/DDBJ databases">
        <title>Pseudomonas fulva producing VIM-24.</title>
        <authorList>
            <person name="Liu S."/>
        </authorList>
    </citation>
    <scope>NUCLEOTIDE SEQUENCE [LARGE SCALE GENOMIC DNA]</scope>
    <source>
        <strain evidence="4 5">ZDHY414</strain>
    </source>
</reference>
<feature type="domain" description="Amidohydrolase-related" evidence="3">
    <location>
        <begin position="25"/>
        <end position="91"/>
    </location>
</feature>
<sequence>MACALRLQKLSQRSSNEPRYGKCFALAWATRNGADALGMSHEIGTLTPGKKADVVTISTKRALSPSADAIGTVVLHSSAANVDTVLVNGVIKKRNGELVGYDLDAIRARARSAFDRINENVAGMPSELTLAELEEFLTNSERSTRANFAAAYSERDRSKDWLRSS</sequence>
<evidence type="ECO:0000259" key="3">
    <source>
        <dbReference type="Pfam" id="PF01979"/>
    </source>
</evidence>
<dbReference type="AlphaFoldDB" id="A0A7S9L900"/>
<dbReference type="Gene3D" id="3.20.20.140">
    <property type="entry name" value="Metal-dependent hydrolases"/>
    <property type="match status" value="1"/>
</dbReference>